<accession>A0AAV1QUJ2</accession>
<dbReference type="EMBL" id="CAWUPB010000131">
    <property type="protein sequence ID" value="CAK7323691.1"/>
    <property type="molecule type" value="Genomic_DNA"/>
</dbReference>
<name>A0AAV1QUJ2_9ROSI</name>
<organism evidence="1 2">
    <name type="scientific">Dovyalis caffra</name>
    <dbReference type="NCBI Taxonomy" id="77055"/>
    <lineage>
        <taxon>Eukaryota</taxon>
        <taxon>Viridiplantae</taxon>
        <taxon>Streptophyta</taxon>
        <taxon>Embryophyta</taxon>
        <taxon>Tracheophyta</taxon>
        <taxon>Spermatophyta</taxon>
        <taxon>Magnoliopsida</taxon>
        <taxon>eudicotyledons</taxon>
        <taxon>Gunneridae</taxon>
        <taxon>Pentapetalae</taxon>
        <taxon>rosids</taxon>
        <taxon>fabids</taxon>
        <taxon>Malpighiales</taxon>
        <taxon>Salicaceae</taxon>
        <taxon>Flacourtieae</taxon>
        <taxon>Dovyalis</taxon>
    </lineage>
</organism>
<dbReference type="Proteomes" id="UP001314170">
    <property type="component" value="Unassembled WGS sequence"/>
</dbReference>
<sequence>MLVEKGLEKLYDRRAIDQHREEIPISDFFNQDEAAKEFLRVLSQCLEMSNSTREDFFHQDDFQIAKFKPKLASIRLTIFKLKSSPDFVFSESHSLLHRQVRQQAQIDLGGPNP</sequence>
<reference evidence="1 2" key="1">
    <citation type="submission" date="2024-01" db="EMBL/GenBank/DDBJ databases">
        <authorList>
            <person name="Waweru B."/>
        </authorList>
    </citation>
    <scope>NUCLEOTIDE SEQUENCE [LARGE SCALE GENOMIC DNA]</scope>
</reference>
<keyword evidence="2" id="KW-1185">Reference proteome</keyword>
<protein>
    <submittedName>
        <fullName evidence="1">Uncharacterized protein</fullName>
    </submittedName>
</protein>
<comment type="caution">
    <text evidence="1">The sequence shown here is derived from an EMBL/GenBank/DDBJ whole genome shotgun (WGS) entry which is preliminary data.</text>
</comment>
<evidence type="ECO:0000313" key="1">
    <source>
        <dbReference type="EMBL" id="CAK7323691.1"/>
    </source>
</evidence>
<gene>
    <name evidence="1" type="ORF">DCAF_LOCUS1320</name>
</gene>
<proteinExistence type="predicted"/>
<dbReference type="AlphaFoldDB" id="A0AAV1QUJ2"/>
<evidence type="ECO:0000313" key="2">
    <source>
        <dbReference type="Proteomes" id="UP001314170"/>
    </source>
</evidence>